<dbReference type="SUPFAM" id="SSF51306">
    <property type="entry name" value="LexA/Signal peptidase"/>
    <property type="match status" value="1"/>
</dbReference>
<feature type="transmembrane region" description="Helical" evidence="8">
    <location>
        <begin position="27"/>
        <end position="48"/>
    </location>
</feature>
<accession>A0A1M4SK36</accession>
<dbReference type="RefSeq" id="WP_073353386.1">
    <property type="nucleotide sequence ID" value="NZ_FQUZ01000001.1"/>
</dbReference>
<dbReference type="STRING" id="1122156.SAMN02745117_00137"/>
<keyword evidence="8" id="KW-0472">Membrane</keyword>
<keyword evidence="8" id="KW-1133">Transmembrane helix</keyword>
<gene>
    <name evidence="11" type="ORF">SAMN02745117_00137</name>
</gene>
<evidence type="ECO:0000256" key="6">
    <source>
        <dbReference type="ARBA" id="ARBA00022801"/>
    </source>
</evidence>
<evidence type="ECO:0000256" key="1">
    <source>
        <dbReference type="ARBA" id="ARBA00000677"/>
    </source>
</evidence>
<feature type="active site" evidence="7">
    <location>
        <position position="131"/>
    </location>
</feature>
<sequence>MKAIATFTGVLLAAVAAYLLLWLTGQVQGNFPLLLLVATGVTGLYWLAEQLYFRPRRQRVALALEESVRERQNAMRAQGIVPDEVDVQRQKNYLLRQPWWLDWTAGLFPVIAVVFVLRSFAFEPFRIPSGSMIPTLLVGDLILVNKFSYGLRMPVWNFKITEGAAPARGDVMVFRYPPQPQMDYIKRIIGLPGDQITYVNKKLSINGQPVPSQDLPDYFDEDSMRHAKRYQEALDGRSYEVLNNPEMPAYVLGVTSHSQKNLCNYTVEGVSCTVPPGHYFVMGDNRDNSLDSRSWGFVPDENIVGKAVFVWMNFSNLQRIGKIQ</sequence>
<evidence type="ECO:0000256" key="5">
    <source>
        <dbReference type="ARBA" id="ARBA00022670"/>
    </source>
</evidence>
<dbReference type="OrthoDB" id="9815782at2"/>
<dbReference type="PRINTS" id="PR00727">
    <property type="entry name" value="LEADERPTASE"/>
</dbReference>
<evidence type="ECO:0000313" key="12">
    <source>
        <dbReference type="Proteomes" id="UP000184327"/>
    </source>
</evidence>
<protein>
    <recommendedName>
        <fullName evidence="4 8">Signal peptidase I</fullName>
        <ecNumber evidence="3 8">3.4.21.89</ecNumber>
    </recommendedName>
</protein>
<feature type="active site" evidence="7">
    <location>
        <position position="186"/>
    </location>
</feature>
<dbReference type="InterPro" id="IPR019758">
    <property type="entry name" value="Pept_S26A_signal_pept_1_CS"/>
</dbReference>
<dbReference type="AlphaFoldDB" id="A0A1M4SK36"/>
<dbReference type="CDD" id="cd06530">
    <property type="entry name" value="S26_SPase_I"/>
    <property type="match status" value="1"/>
</dbReference>
<dbReference type="GO" id="GO:0004252">
    <property type="term" value="F:serine-type endopeptidase activity"/>
    <property type="evidence" value="ECO:0007669"/>
    <property type="project" value="InterPro"/>
</dbReference>
<proteinExistence type="inferred from homology"/>
<reference evidence="11 12" key="1">
    <citation type="submission" date="2016-11" db="EMBL/GenBank/DDBJ databases">
        <authorList>
            <person name="Jaros S."/>
            <person name="Januszkiewicz K."/>
            <person name="Wedrychowicz H."/>
        </authorList>
    </citation>
    <scope>NUCLEOTIDE SEQUENCE [LARGE SCALE GENOMIC DNA]</scope>
    <source>
        <strain evidence="11 12">DSM 16112</strain>
    </source>
</reference>
<evidence type="ECO:0000259" key="10">
    <source>
        <dbReference type="Pfam" id="PF10502"/>
    </source>
</evidence>
<dbReference type="PANTHER" id="PTHR43390:SF1">
    <property type="entry name" value="CHLOROPLAST PROCESSING PEPTIDASE"/>
    <property type="match status" value="1"/>
</dbReference>
<dbReference type="Proteomes" id="UP000184327">
    <property type="component" value="Unassembled WGS sequence"/>
</dbReference>
<comment type="caution">
    <text evidence="9">Lacks conserved residue(s) required for the propagation of feature annotation.</text>
</comment>
<dbReference type="PROSITE" id="PS00760">
    <property type="entry name" value="SPASE_I_2"/>
    <property type="match status" value="1"/>
</dbReference>
<evidence type="ECO:0000256" key="8">
    <source>
        <dbReference type="RuleBase" id="RU003993"/>
    </source>
</evidence>
<dbReference type="PANTHER" id="PTHR43390">
    <property type="entry name" value="SIGNAL PEPTIDASE I"/>
    <property type="match status" value="1"/>
</dbReference>
<dbReference type="InterPro" id="IPR000223">
    <property type="entry name" value="Pept_S26A_signal_pept_1"/>
</dbReference>
<organism evidence="11 12">
    <name type="scientific">Lampropedia hyalina DSM 16112</name>
    <dbReference type="NCBI Taxonomy" id="1122156"/>
    <lineage>
        <taxon>Bacteria</taxon>
        <taxon>Pseudomonadati</taxon>
        <taxon>Pseudomonadota</taxon>
        <taxon>Betaproteobacteria</taxon>
        <taxon>Burkholderiales</taxon>
        <taxon>Comamonadaceae</taxon>
        <taxon>Lampropedia</taxon>
    </lineage>
</organism>
<dbReference type="InterPro" id="IPR036286">
    <property type="entry name" value="LexA/Signal_pep-like_sf"/>
</dbReference>
<dbReference type="GO" id="GO:0016020">
    <property type="term" value="C:membrane"/>
    <property type="evidence" value="ECO:0007669"/>
    <property type="project" value="UniProtKB-SubCell"/>
</dbReference>
<evidence type="ECO:0000256" key="2">
    <source>
        <dbReference type="ARBA" id="ARBA00009370"/>
    </source>
</evidence>
<evidence type="ECO:0000313" key="11">
    <source>
        <dbReference type="EMBL" id="SHE32539.1"/>
    </source>
</evidence>
<dbReference type="NCBIfam" id="TIGR02227">
    <property type="entry name" value="sigpep_I_bact"/>
    <property type="match status" value="1"/>
</dbReference>
<dbReference type="EC" id="3.4.21.89" evidence="3 8"/>
<dbReference type="Gene3D" id="2.10.109.10">
    <property type="entry name" value="Umud Fragment, subunit A"/>
    <property type="match status" value="1"/>
</dbReference>
<comment type="similarity">
    <text evidence="2 9">Belongs to the peptidase S26 family.</text>
</comment>
<comment type="catalytic activity">
    <reaction evidence="1 8">
        <text>Cleavage of hydrophobic, N-terminal signal or leader sequences from secreted and periplasmic proteins.</text>
        <dbReference type="EC" id="3.4.21.89"/>
    </reaction>
</comment>
<keyword evidence="8" id="KW-0812">Transmembrane</keyword>
<feature type="transmembrane region" description="Helical" evidence="8">
    <location>
        <begin position="99"/>
        <end position="121"/>
    </location>
</feature>
<dbReference type="InterPro" id="IPR019756">
    <property type="entry name" value="Pept_S26A_signal_pept_1_Ser-AS"/>
</dbReference>
<dbReference type="GO" id="GO:0006465">
    <property type="term" value="P:signal peptide processing"/>
    <property type="evidence" value="ECO:0007669"/>
    <property type="project" value="InterPro"/>
</dbReference>
<evidence type="ECO:0000256" key="7">
    <source>
        <dbReference type="PIRSR" id="PIRSR600223-1"/>
    </source>
</evidence>
<evidence type="ECO:0000256" key="3">
    <source>
        <dbReference type="ARBA" id="ARBA00013208"/>
    </source>
</evidence>
<keyword evidence="6 8" id="KW-0378">Hydrolase</keyword>
<keyword evidence="12" id="KW-1185">Reference proteome</keyword>
<evidence type="ECO:0000256" key="4">
    <source>
        <dbReference type="ARBA" id="ARBA00019232"/>
    </source>
</evidence>
<dbReference type="InterPro" id="IPR019757">
    <property type="entry name" value="Pept_S26A_signal_pept_1_Lys-AS"/>
</dbReference>
<dbReference type="GO" id="GO:0009003">
    <property type="term" value="F:signal peptidase activity"/>
    <property type="evidence" value="ECO:0007669"/>
    <property type="project" value="UniProtKB-EC"/>
</dbReference>
<dbReference type="Pfam" id="PF10502">
    <property type="entry name" value="Peptidase_S26"/>
    <property type="match status" value="1"/>
</dbReference>
<keyword evidence="5 8" id="KW-0645">Protease</keyword>
<dbReference type="EMBL" id="FQUZ01000001">
    <property type="protein sequence ID" value="SHE32539.1"/>
    <property type="molecule type" value="Genomic_DNA"/>
</dbReference>
<comment type="subcellular location">
    <subcellularLocation>
        <location evidence="9">Membrane</location>
        <topology evidence="9">Single-pass type II membrane protein</topology>
    </subcellularLocation>
</comment>
<feature type="domain" description="Peptidase S26" evidence="10">
    <location>
        <begin position="101"/>
        <end position="312"/>
    </location>
</feature>
<evidence type="ECO:0000256" key="9">
    <source>
        <dbReference type="RuleBase" id="RU362042"/>
    </source>
</evidence>
<name>A0A1M4SK36_9BURK</name>
<dbReference type="PROSITE" id="PS00501">
    <property type="entry name" value="SPASE_I_1"/>
    <property type="match status" value="1"/>
</dbReference>
<dbReference type="InterPro" id="IPR019533">
    <property type="entry name" value="Peptidase_S26"/>
</dbReference>
<dbReference type="PROSITE" id="PS00761">
    <property type="entry name" value="SPASE_I_3"/>
    <property type="match status" value="1"/>
</dbReference>